<organism evidence="2 3">
    <name type="scientific">Mytilus galloprovincialis</name>
    <name type="common">Mediterranean mussel</name>
    <dbReference type="NCBI Taxonomy" id="29158"/>
    <lineage>
        <taxon>Eukaryota</taxon>
        <taxon>Metazoa</taxon>
        <taxon>Spiralia</taxon>
        <taxon>Lophotrochozoa</taxon>
        <taxon>Mollusca</taxon>
        <taxon>Bivalvia</taxon>
        <taxon>Autobranchia</taxon>
        <taxon>Pteriomorphia</taxon>
        <taxon>Mytilida</taxon>
        <taxon>Mytiloidea</taxon>
        <taxon>Mytilidae</taxon>
        <taxon>Mytilinae</taxon>
        <taxon>Mytilus</taxon>
    </lineage>
</organism>
<proteinExistence type="predicted"/>
<protein>
    <submittedName>
        <fullName evidence="2">Uncharacterized protein</fullName>
    </submittedName>
</protein>
<dbReference type="EMBL" id="UYJE01005323">
    <property type="protein sequence ID" value="VDI36365.1"/>
    <property type="molecule type" value="Genomic_DNA"/>
</dbReference>
<dbReference type="OrthoDB" id="6134531at2759"/>
<keyword evidence="1" id="KW-0175">Coiled coil</keyword>
<gene>
    <name evidence="2" type="ORF">MGAL_10B024721</name>
</gene>
<sequence length="174" mass="20658">MIKIQNDNKRFTSEVHHLTQSLNKIIETELKKYELFASNFLDLEKTQLANSLRKLDKSSEDYSSICKILEDVFMETHDITFYINHLKPKKDFRSIDDIPTIEEVKDLKEFRKEDFIDQVIEEVQTQYGIRVIAKKDIEIEKLSEQLKQEESSHQKTKITALVERQTLEAYVFLK</sequence>
<dbReference type="AlphaFoldDB" id="A0A8B6EP42"/>
<evidence type="ECO:0000313" key="2">
    <source>
        <dbReference type="EMBL" id="VDI36365.1"/>
    </source>
</evidence>
<name>A0A8B6EP42_MYTGA</name>
<keyword evidence="3" id="KW-1185">Reference proteome</keyword>
<feature type="coiled-coil region" evidence="1">
    <location>
        <begin position="132"/>
        <end position="159"/>
    </location>
</feature>
<accession>A0A8B6EP42</accession>
<dbReference type="Proteomes" id="UP000596742">
    <property type="component" value="Unassembled WGS sequence"/>
</dbReference>
<comment type="caution">
    <text evidence="2">The sequence shown here is derived from an EMBL/GenBank/DDBJ whole genome shotgun (WGS) entry which is preliminary data.</text>
</comment>
<evidence type="ECO:0000313" key="3">
    <source>
        <dbReference type="Proteomes" id="UP000596742"/>
    </source>
</evidence>
<evidence type="ECO:0000256" key="1">
    <source>
        <dbReference type="SAM" id="Coils"/>
    </source>
</evidence>
<reference evidence="2" key="1">
    <citation type="submission" date="2018-11" db="EMBL/GenBank/DDBJ databases">
        <authorList>
            <person name="Alioto T."/>
            <person name="Alioto T."/>
        </authorList>
    </citation>
    <scope>NUCLEOTIDE SEQUENCE</scope>
</reference>